<dbReference type="Pfam" id="PF08500">
    <property type="entry name" value="Tombus_P33"/>
    <property type="match status" value="1"/>
</dbReference>
<dbReference type="GO" id="GO:0003968">
    <property type="term" value="F:RNA-directed RNA polymerase activity"/>
    <property type="evidence" value="ECO:0007669"/>
    <property type="project" value="InterPro"/>
</dbReference>
<evidence type="ECO:0000313" key="2">
    <source>
        <dbReference type="EMBL" id="QDH91117.1"/>
    </source>
</evidence>
<dbReference type="EMBL" id="MN036019">
    <property type="protein sequence ID" value="QDH91117.1"/>
    <property type="molecule type" value="Genomic_DNA"/>
</dbReference>
<sequence>MKGSEVPLEVEEHVADVMANIDDTKFTEGEEDSEFGAVGKPGRFQAKLIKLAKSEFGLLKRTEANRLMVRKFLRDHMKDHGMRPSHIAEHLDVSVAIFFIPCRQDVRAHQVGASNVALTMEELILTHWETVFRPIGRLLGFSEG</sequence>
<evidence type="ECO:0000259" key="1">
    <source>
        <dbReference type="Pfam" id="PF08500"/>
    </source>
</evidence>
<dbReference type="InterPro" id="IPR013707">
    <property type="entry name" value="Tombusvirus_p33"/>
</dbReference>
<organism evidence="2">
    <name type="scientific">Riboviria sp</name>
    <dbReference type="NCBI Taxonomy" id="2585031"/>
    <lineage>
        <taxon>Viruses</taxon>
        <taxon>Riboviria</taxon>
    </lineage>
</organism>
<feature type="domain" description="Tombusvirus p33" evidence="1">
    <location>
        <begin position="23"/>
        <end position="105"/>
    </location>
</feature>
<gene>
    <name evidence="2" type="ORF">H4Rhizo441558_000001</name>
</gene>
<accession>A0A514DBY6</accession>
<reference evidence="2" key="1">
    <citation type="submission" date="2019-05" db="EMBL/GenBank/DDBJ databases">
        <title>Metatranscriptomic reconstruction reveals RNA viruses with the potential to shape carbon cycling in soil.</title>
        <authorList>
            <person name="Starr E.P."/>
            <person name="Nuccio E."/>
            <person name="Pett-Ridge J."/>
            <person name="Banfield J.F."/>
            <person name="Firestone M.K."/>
        </authorList>
    </citation>
    <scope>NUCLEOTIDE SEQUENCE</scope>
    <source>
        <strain evidence="2">H4_Rhizo_44_scaffold_1558</strain>
    </source>
</reference>
<proteinExistence type="predicted"/>
<name>A0A514DBY6_9VIRU</name>
<protein>
    <recommendedName>
        <fullName evidence="1">Tombusvirus p33 domain-containing protein</fullName>
    </recommendedName>
</protein>